<proteinExistence type="predicted"/>
<dbReference type="InterPro" id="IPR035093">
    <property type="entry name" value="RelE/ParE_toxin_dom_sf"/>
</dbReference>
<sequence length="89" mass="10282">MKYTFEFDPAARRELRTIDLTDARRILLAITALGDDPYAPDLDVKKLSGDDGLYRLRVGRFRVVYRIDNGRLVILVVAVGRRRDIYRGL</sequence>
<dbReference type="SUPFAM" id="SSF143011">
    <property type="entry name" value="RelE-like"/>
    <property type="match status" value="1"/>
</dbReference>
<reference evidence="2 3" key="1">
    <citation type="submission" date="2018-07" db="EMBL/GenBank/DDBJ databases">
        <title>Genomic Encyclopedia of Type Strains, Phase IV (KMG-IV): sequencing the most valuable type-strain genomes for metagenomic binning, comparative biology and taxonomic classification.</title>
        <authorList>
            <person name="Goeker M."/>
        </authorList>
    </citation>
    <scope>NUCLEOTIDE SEQUENCE [LARGE SCALE GENOMIC DNA]</scope>
    <source>
        <strain evidence="2 3">DSM 44952</strain>
    </source>
</reference>
<dbReference type="STRING" id="1210089.GCA_001613165_03629"/>
<evidence type="ECO:0000313" key="3">
    <source>
        <dbReference type="Proteomes" id="UP000255355"/>
    </source>
</evidence>
<keyword evidence="3" id="KW-1185">Reference proteome</keyword>
<dbReference type="RefSeq" id="WP_068020885.1">
    <property type="nucleotide sequence ID" value="NZ_QQAZ01000003.1"/>
</dbReference>
<name>A0A370H9T7_9NOCA</name>
<organism evidence="2 3">
    <name type="scientific">Nocardia mexicana</name>
    <dbReference type="NCBI Taxonomy" id="279262"/>
    <lineage>
        <taxon>Bacteria</taxon>
        <taxon>Bacillati</taxon>
        <taxon>Actinomycetota</taxon>
        <taxon>Actinomycetes</taxon>
        <taxon>Mycobacteriales</taxon>
        <taxon>Nocardiaceae</taxon>
        <taxon>Nocardia</taxon>
    </lineage>
</organism>
<evidence type="ECO:0000256" key="1">
    <source>
        <dbReference type="ARBA" id="ARBA00022649"/>
    </source>
</evidence>
<keyword evidence="1" id="KW-1277">Toxin-antitoxin system</keyword>
<evidence type="ECO:0000313" key="2">
    <source>
        <dbReference type="EMBL" id="RDI52784.1"/>
    </source>
</evidence>
<dbReference type="InterPro" id="IPR052747">
    <property type="entry name" value="TA_system_RelE_toxin"/>
</dbReference>
<protein>
    <submittedName>
        <fullName evidence="2">mRNA interferase RelE/StbE</fullName>
    </submittedName>
</protein>
<dbReference type="OrthoDB" id="5326046at2"/>
<dbReference type="AlphaFoldDB" id="A0A370H9T7"/>
<comment type="caution">
    <text evidence="2">The sequence shown here is derived from an EMBL/GenBank/DDBJ whole genome shotgun (WGS) entry which is preliminary data.</text>
</comment>
<gene>
    <name evidence="2" type="ORF">DFR68_103170</name>
</gene>
<accession>A0A370H9T7</accession>
<dbReference type="EMBL" id="QQAZ01000003">
    <property type="protein sequence ID" value="RDI52784.1"/>
    <property type="molecule type" value="Genomic_DNA"/>
</dbReference>
<dbReference type="Proteomes" id="UP000255355">
    <property type="component" value="Unassembled WGS sequence"/>
</dbReference>
<dbReference type="Pfam" id="PF05016">
    <property type="entry name" value="ParE_toxin"/>
    <property type="match status" value="1"/>
</dbReference>
<dbReference type="PANTHER" id="PTHR38813:SF1">
    <property type="entry name" value="TOXIN RELE1-RELATED"/>
    <property type="match status" value="1"/>
</dbReference>
<dbReference type="Gene3D" id="3.30.2310.20">
    <property type="entry name" value="RelE-like"/>
    <property type="match status" value="1"/>
</dbReference>
<dbReference type="PANTHER" id="PTHR38813">
    <property type="match status" value="1"/>
</dbReference>
<dbReference type="InterPro" id="IPR007712">
    <property type="entry name" value="RelE/ParE_toxin"/>
</dbReference>